<gene>
    <name evidence="1" type="ORF">GCM10010394_09290</name>
</gene>
<reference evidence="1 2" key="1">
    <citation type="journal article" date="2019" name="Int. J. Syst. Evol. Microbiol.">
        <title>The Global Catalogue of Microorganisms (GCM) 10K type strain sequencing project: providing services to taxonomists for standard genome sequencing and annotation.</title>
        <authorList>
            <consortium name="The Broad Institute Genomics Platform"/>
            <consortium name="The Broad Institute Genome Sequencing Center for Infectious Disease"/>
            <person name="Wu L."/>
            <person name="Ma J."/>
        </authorList>
    </citation>
    <scope>NUCLEOTIDE SEQUENCE [LARGE SCALE GENOMIC DNA]</scope>
    <source>
        <strain evidence="1 2">JCM 5067</strain>
    </source>
</reference>
<evidence type="ECO:0000313" key="1">
    <source>
        <dbReference type="EMBL" id="GAA0582720.1"/>
    </source>
</evidence>
<organism evidence="1 2">
    <name type="scientific">Streptomyces crystallinus</name>
    <dbReference type="NCBI Taxonomy" id="68191"/>
    <lineage>
        <taxon>Bacteria</taxon>
        <taxon>Bacillati</taxon>
        <taxon>Actinomycetota</taxon>
        <taxon>Actinomycetes</taxon>
        <taxon>Kitasatosporales</taxon>
        <taxon>Streptomycetaceae</taxon>
        <taxon>Streptomyces</taxon>
    </lineage>
</organism>
<protein>
    <submittedName>
        <fullName evidence="1">Uncharacterized protein</fullName>
    </submittedName>
</protein>
<accession>A0ABN1F5B8</accession>
<proteinExistence type="predicted"/>
<name>A0ABN1F5B8_9ACTN</name>
<sequence length="48" mass="5280">MALRDALATMHLRGERELHTETLARALRLLDGERRAGRVTVPPPSSAS</sequence>
<evidence type="ECO:0000313" key="2">
    <source>
        <dbReference type="Proteomes" id="UP001500668"/>
    </source>
</evidence>
<comment type="caution">
    <text evidence="1">The sequence shown here is derived from an EMBL/GenBank/DDBJ whole genome shotgun (WGS) entry which is preliminary data.</text>
</comment>
<dbReference type="EMBL" id="BAAACA010000006">
    <property type="protein sequence ID" value="GAA0582720.1"/>
    <property type="molecule type" value="Genomic_DNA"/>
</dbReference>
<keyword evidence="2" id="KW-1185">Reference proteome</keyword>
<dbReference type="Proteomes" id="UP001500668">
    <property type="component" value="Unassembled WGS sequence"/>
</dbReference>